<dbReference type="Proteomes" id="UP001595660">
    <property type="component" value="Unassembled WGS sequence"/>
</dbReference>
<reference evidence="5 6" key="1">
    <citation type="journal article" date="2019" name="Int. J. Syst. Evol. Microbiol.">
        <title>The Global Catalogue of Microorganisms (GCM) 10K type strain sequencing project: providing services to taxonomists for standard genome sequencing and annotation.</title>
        <authorList>
            <consortium name="The Broad Institute Genomics Platform"/>
            <consortium name="The Broad Institute Genome Sequencing Center for Infectious Disease"/>
            <person name="Wu L."/>
            <person name="Ma J."/>
        </authorList>
    </citation>
    <scope>NUCLEOTIDE SEQUENCE [LARGE SCALE GENOMIC DNA]</scope>
    <source>
        <strain evidence="5 6">CGMCC 1.12562</strain>
    </source>
</reference>
<keyword evidence="6" id="KW-1185">Reference proteome</keyword>
<evidence type="ECO:0000256" key="1">
    <source>
        <dbReference type="ARBA" id="ARBA00022679"/>
    </source>
</evidence>
<dbReference type="PANTHER" id="PTHR43792">
    <property type="entry name" value="GNAT FAMILY, PUTATIVE (AFU_ORTHOLOGUE AFUA_3G00765)-RELATED-RELATED"/>
    <property type="match status" value="1"/>
</dbReference>
<dbReference type="PANTHER" id="PTHR43792:SF8">
    <property type="entry name" value="[RIBOSOMAL PROTEIN US5]-ALANINE N-ACETYLTRANSFERASE"/>
    <property type="match status" value="1"/>
</dbReference>
<protein>
    <submittedName>
        <fullName evidence="5">GNAT family N-acetyltransferase</fullName>
        <ecNumber evidence="5">2.3.-.-</ecNumber>
    </submittedName>
</protein>
<dbReference type="Gene3D" id="3.40.630.30">
    <property type="match status" value="1"/>
</dbReference>
<dbReference type="InterPro" id="IPR000182">
    <property type="entry name" value="GNAT_dom"/>
</dbReference>
<dbReference type="SUPFAM" id="SSF55729">
    <property type="entry name" value="Acyl-CoA N-acyltransferases (Nat)"/>
    <property type="match status" value="1"/>
</dbReference>
<evidence type="ECO:0000313" key="5">
    <source>
        <dbReference type="EMBL" id="MFC3478589.1"/>
    </source>
</evidence>
<dbReference type="GO" id="GO:0016746">
    <property type="term" value="F:acyltransferase activity"/>
    <property type="evidence" value="ECO:0007669"/>
    <property type="project" value="UniProtKB-KW"/>
</dbReference>
<dbReference type="EC" id="2.3.-.-" evidence="5"/>
<gene>
    <name evidence="5" type="ORF">ACFOKC_12730</name>
</gene>
<proteinExistence type="inferred from homology"/>
<dbReference type="EMBL" id="JBHRWN010000002">
    <property type="protein sequence ID" value="MFC3478589.1"/>
    <property type="molecule type" value="Genomic_DNA"/>
</dbReference>
<dbReference type="InterPro" id="IPR051531">
    <property type="entry name" value="N-acetyltransferase"/>
</dbReference>
<keyword evidence="2 5" id="KW-0012">Acyltransferase</keyword>
<dbReference type="GeneID" id="69118401"/>
<dbReference type="InterPro" id="IPR016181">
    <property type="entry name" value="Acyl_CoA_acyltransferase"/>
</dbReference>
<feature type="domain" description="N-acetyltransferase" evidence="4">
    <location>
        <begin position="12"/>
        <end position="179"/>
    </location>
</feature>
<evidence type="ECO:0000256" key="2">
    <source>
        <dbReference type="ARBA" id="ARBA00023315"/>
    </source>
</evidence>
<keyword evidence="1 5" id="KW-0808">Transferase</keyword>
<dbReference type="AlphaFoldDB" id="A0ABD5NHL3"/>
<evidence type="ECO:0000259" key="4">
    <source>
        <dbReference type="PROSITE" id="PS51186"/>
    </source>
</evidence>
<comment type="similarity">
    <text evidence="3">Belongs to the acetyltransferase family. RimJ subfamily.</text>
</comment>
<dbReference type="PROSITE" id="PS51186">
    <property type="entry name" value="GNAT"/>
    <property type="match status" value="1"/>
</dbReference>
<dbReference type="Pfam" id="PF13302">
    <property type="entry name" value="Acetyltransf_3"/>
    <property type="match status" value="1"/>
</dbReference>
<name>A0ABD5NHL3_9EURY</name>
<accession>A0ABD5NHL3</accession>
<sequence>MPGPVVARGERVTFRTVEREDAEFRQRAATDPRLRYPLGMPTHFSGAEAESLVEQYDEGSDRLAYVVCLDDEDAPEGHPDEDDTTRIGLVHAYDVDTERAHLAYWLLPEYHGEGYGRESASLLVDLAFRTSSVHGVGAGAFAFNDASRGVLESLGFTQEYRHREAEFVDGAYRDFVEYGLLRREWAEE</sequence>
<evidence type="ECO:0000256" key="3">
    <source>
        <dbReference type="ARBA" id="ARBA00038502"/>
    </source>
</evidence>
<organism evidence="5 6">
    <name type="scientific">Halobacterium litoreum</name>
    <dbReference type="NCBI Taxonomy" id="2039234"/>
    <lineage>
        <taxon>Archaea</taxon>
        <taxon>Methanobacteriati</taxon>
        <taxon>Methanobacteriota</taxon>
        <taxon>Stenosarchaea group</taxon>
        <taxon>Halobacteria</taxon>
        <taxon>Halobacteriales</taxon>
        <taxon>Halobacteriaceae</taxon>
        <taxon>Halobacterium</taxon>
    </lineage>
</organism>
<evidence type="ECO:0000313" key="6">
    <source>
        <dbReference type="Proteomes" id="UP001595660"/>
    </source>
</evidence>
<dbReference type="RefSeq" id="WP_232570120.1">
    <property type="nucleotide sequence ID" value="NZ_CP089466.1"/>
</dbReference>
<comment type="caution">
    <text evidence="5">The sequence shown here is derived from an EMBL/GenBank/DDBJ whole genome shotgun (WGS) entry which is preliminary data.</text>
</comment>